<dbReference type="AlphaFoldDB" id="A0A285I696"/>
<dbReference type="InterPro" id="IPR050816">
    <property type="entry name" value="Flavin-dep_Halogenase_NPB"/>
</dbReference>
<name>A0A285I696_9GAMM</name>
<feature type="active site" evidence="1">
    <location>
        <position position="81"/>
    </location>
</feature>
<protein>
    <submittedName>
        <fullName evidence="3">Tryptophan halogenase</fullName>
    </submittedName>
</protein>
<keyword evidence="4" id="KW-1185">Reference proteome</keyword>
<dbReference type="InterPro" id="IPR006905">
    <property type="entry name" value="Flavin_halogenase"/>
</dbReference>
<dbReference type="InterPro" id="IPR036188">
    <property type="entry name" value="FAD/NAD-bd_sf"/>
</dbReference>
<feature type="binding site" evidence="2">
    <location>
        <begin position="11"/>
        <end position="14"/>
    </location>
    <ligand>
        <name>FAD</name>
        <dbReference type="ChEBI" id="CHEBI:57692"/>
    </ligand>
</feature>
<evidence type="ECO:0000313" key="4">
    <source>
        <dbReference type="Proteomes" id="UP000219353"/>
    </source>
</evidence>
<keyword evidence="2" id="KW-0285">Flavoprotein</keyword>
<dbReference type="PIRSF" id="PIRSF011396">
    <property type="entry name" value="Trp_halogenase"/>
    <property type="match status" value="1"/>
</dbReference>
<keyword evidence="2" id="KW-0547">Nucleotide-binding</keyword>
<sequence>MQQRKVLIVGGGSAGWMTAAYLNGALNKQGTEQNVLIELLESPDIPRISVGEATIPSMRHLLAVVGVDEREFMQATDATFKQSIKYCNWVHNDNSFYHHPFTSMRVQPIDRAGSDWLQSDRSIPFMETCSAQPIICEMGLAPLMLGKWDMGSPLNYAYHMNAQKFADYLRDFSTARGVVHTLANLTDVEMQGDDKIVAVITDQQQRLTADLFVDCTGFKAKLIEEKMGVGFEDCSQWLLCDRAVIMHLPYDKFYPGMVRPYTTATALSAGWIWDIPMQNQRSVGYVHSSQFISKQQAEQEMRAYQGPGTEGLTARFVDFKVGRRQGNWRGNCVAIGLSGGFIEPLESTGLYLSDFGAVLLAEHFPYDDDSMQVLAGRYNRLMANRFYEVLDFINMHYCMTKRTDTAFWREVQKPERITERLKAKLAFWRIKPPSAHDFQDQWYPGMATSGTDTTSSQTADSRAAVDTGGLWNHESYECILYGMGFLEQECQQRYGPELAPSGVHPAIIQRLQMARQKLPPHAIWLNRVLDMPQYPTAYRPKGWV</sequence>
<gene>
    <name evidence="3" type="ORF">SAMN06297280_0599</name>
</gene>
<dbReference type="EMBL" id="OBEB01000001">
    <property type="protein sequence ID" value="SNY43489.1"/>
    <property type="molecule type" value="Genomic_DNA"/>
</dbReference>
<dbReference type="OrthoDB" id="5751025at2"/>
<feature type="binding site" evidence="2">
    <location>
        <position position="346"/>
    </location>
    <ligand>
        <name>L-tryptophan</name>
        <dbReference type="ChEBI" id="CHEBI:57912"/>
    </ligand>
</feature>
<evidence type="ECO:0000256" key="2">
    <source>
        <dbReference type="PIRSR" id="PIRSR011396-2"/>
    </source>
</evidence>
<organism evidence="3 4">
    <name type="scientific">Arsukibacterium tuosuense</name>
    <dbReference type="NCBI Taxonomy" id="1323745"/>
    <lineage>
        <taxon>Bacteria</taxon>
        <taxon>Pseudomonadati</taxon>
        <taxon>Pseudomonadota</taxon>
        <taxon>Gammaproteobacteria</taxon>
        <taxon>Chromatiales</taxon>
        <taxon>Chromatiaceae</taxon>
        <taxon>Arsukibacterium</taxon>
    </lineage>
</organism>
<dbReference type="Pfam" id="PF04820">
    <property type="entry name" value="Trp_halogenase"/>
    <property type="match status" value="1"/>
</dbReference>
<evidence type="ECO:0000313" key="3">
    <source>
        <dbReference type="EMBL" id="SNY43489.1"/>
    </source>
</evidence>
<dbReference type="RefSeq" id="WP_097109845.1">
    <property type="nucleotide sequence ID" value="NZ_OBEB01000001.1"/>
</dbReference>
<proteinExistence type="predicted"/>
<dbReference type="InterPro" id="IPR033856">
    <property type="entry name" value="Trp_halogen"/>
</dbReference>
<feature type="binding site" evidence="2">
    <location>
        <position position="337"/>
    </location>
    <ligand>
        <name>FAD</name>
        <dbReference type="ChEBI" id="CHEBI:57692"/>
    </ligand>
</feature>
<evidence type="ECO:0000256" key="1">
    <source>
        <dbReference type="PIRSR" id="PIRSR011396-1"/>
    </source>
</evidence>
<reference evidence="4" key="1">
    <citation type="submission" date="2017-09" db="EMBL/GenBank/DDBJ databases">
        <authorList>
            <person name="Varghese N."/>
            <person name="Submissions S."/>
        </authorList>
    </citation>
    <scope>NUCLEOTIDE SEQUENCE [LARGE SCALE GENOMIC DNA]</scope>
    <source>
        <strain evidence="4">CGMCC 1.12461</strain>
    </source>
</reference>
<keyword evidence="2" id="KW-0274">FAD</keyword>
<dbReference type="SUPFAM" id="SSF51905">
    <property type="entry name" value="FAD/NAD(P)-binding domain"/>
    <property type="match status" value="1"/>
</dbReference>
<dbReference type="Gene3D" id="3.50.50.60">
    <property type="entry name" value="FAD/NAD(P)-binding domain"/>
    <property type="match status" value="1"/>
</dbReference>
<dbReference type="Proteomes" id="UP000219353">
    <property type="component" value="Unassembled WGS sequence"/>
</dbReference>
<dbReference type="PANTHER" id="PTHR43747">
    <property type="entry name" value="FAD-BINDING PROTEIN"/>
    <property type="match status" value="1"/>
</dbReference>
<dbReference type="GO" id="GO:0004497">
    <property type="term" value="F:monooxygenase activity"/>
    <property type="evidence" value="ECO:0007669"/>
    <property type="project" value="InterPro"/>
</dbReference>
<dbReference type="PANTHER" id="PTHR43747:SF4">
    <property type="entry name" value="FLAVIN-DEPENDENT TRYPTOPHAN HALOGENASE"/>
    <property type="match status" value="1"/>
</dbReference>
<accession>A0A285I696</accession>
<dbReference type="GO" id="GO:0000166">
    <property type="term" value="F:nucleotide binding"/>
    <property type="evidence" value="ECO:0007669"/>
    <property type="project" value="UniProtKB-KW"/>
</dbReference>
<feature type="binding site" evidence="2">
    <location>
        <position position="81"/>
    </location>
    <ligand>
        <name>7-chloro-L-tryptophan</name>
        <dbReference type="ChEBI" id="CHEBI:58713"/>
    </ligand>
</feature>